<keyword evidence="4" id="KW-1185">Reference proteome</keyword>
<dbReference type="InterPro" id="IPR043128">
    <property type="entry name" value="Rev_trsase/Diguanyl_cyclase"/>
</dbReference>
<dbReference type="PANTHER" id="PTHR45138">
    <property type="entry name" value="REGULATORY COMPONENTS OF SENSORY TRANSDUCTION SYSTEM"/>
    <property type="match status" value="1"/>
</dbReference>
<dbReference type="EMBL" id="JAMTCG010000003">
    <property type="protein sequence ID" value="MCP2160539.1"/>
    <property type="molecule type" value="Genomic_DNA"/>
</dbReference>
<dbReference type="PROSITE" id="PS50887">
    <property type="entry name" value="GGDEF"/>
    <property type="match status" value="1"/>
</dbReference>
<feature type="domain" description="GGDEF" evidence="2">
    <location>
        <begin position="244"/>
        <end position="376"/>
    </location>
</feature>
<proteinExistence type="predicted"/>
<dbReference type="SUPFAM" id="SSF55073">
    <property type="entry name" value="Nucleotide cyclase"/>
    <property type="match status" value="1"/>
</dbReference>
<dbReference type="Proteomes" id="UP001205740">
    <property type="component" value="Unassembled WGS sequence"/>
</dbReference>
<dbReference type="PANTHER" id="PTHR45138:SF9">
    <property type="entry name" value="DIGUANYLATE CYCLASE DGCM-RELATED"/>
    <property type="match status" value="1"/>
</dbReference>
<evidence type="ECO:0000313" key="4">
    <source>
        <dbReference type="Proteomes" id="UP001205740"/>
    </source>
</evidence>
<protein>
    <submittedName>
        <fullName evidence="3">Diguanylate cyclase (GGDEF) domain-containing protein</fullName>
    </submittedName>
</protein>
<name>A0ABT1H0N0_9NOCA</name>
<feature type="transmembrane region" description="Helical" evidence="1">
    <location>
        <begin position="44"/>
        <end position="66"/>
    </location>
</feature>
<evidence type="ECO:0000256" key="1">
    <source>
        <dbReference type="SAM" id="Phobius"/>
    </source>
</evidence>
<keyword evidence="1" id="KW-0812">Transmembrane</keyword>
<dbReference type="RefSeq" id="WP_253654124.1">
    <property type="nucleotide sequence ID" value="NZ_BAAAOE010000003.1"/>
</dbReference>
<evidence type="ECO:0000259" key="2">
    <source>
        <dbReference type="PROSITE" id="PS50887"/>
    </source>
</evidence>
<dbReference type="SMART" id="SM00267">
    <property type="entry name" value="GGDEF"/>
    <property type="match status" value="1"/>
</dbReference>
<dbReference type="InterPro" id="IPR029787">
    <property type="entry name" value="Nucleotide_cyclase"/>
</dbReference>
<feature type="transmembrane region" description="Helical" evidence="1">
    <location>
        <begin position="185"/>
        <end position="206"/>
    </location>
</feature>
<reference evidence="3 4" key="1">
    <citation type="submission" date="2022-06" db="EMBL/GenBank/DDBJ databases">
        <title>Genomic Encyclopedia of Archaeal and Bacterial Type Strains, Phase II (KMG-II): from individual species to whole genera.</title>
        <authorList>
            <person name="Goeker M."/>
        </authorList>
    </citation>
    <scope>NUCLEOTIDE SEQUENCE [LARGE SCALE GENOMIC DNA]</scope>
    <source>
        <strain evidence="3 4">DSM 45037</strain>
    </source>
</reference>
<dbReference type="InterPro" id="IPR050469">
    <property type="entry name" value="Diguanylate_Cyclase"/>
</dbReference>
<dbReference type="Pfam" id="PF00990">
    <property type="entry name" value="GGDEF"/>
    <property type="match status" value="1"/>
</dbReference>
<accession>A0ABT1H0N0</accession>
<dbReference type="Gene3D" id="3.30.70.270">
    <property type="match status" value="1"/>
</dbReference>
<feature type="transmembrane region" description="Helical" evidence="1">
    <location>
        <begin position="73"/>
        <end position="92"/>
    </location>
</feature>
<keyword evidence="1" id="KW-1133">Transmembrane helix</keyword>
<gene>
    <name evidence="3" type="ORF">LX12_001726</name>
</gene>
<comment type="caution">
    <text evidence="3">The sequence shown here is derived from an EMBL/GenBank/DDBJ whole genome shotgun (WGS) entry which is preliminary data.</text>
</comment>
<keyword evidence="1" id="KW-0472">Membrane</keyword>
<dbReference type="InterPro" id="IPR000160">
    <property type="entry name" value="GGDEF_dom"/>
</dbReference>
<sequence>MTSTTANTFLSTARRVVTLLGEWWRDPVDHLWLRAFLESRALTAVVRVVVGVVAGSLTVAVLLMMASPAGPEGVVGSVVAITCAAIGVSWFVRWVVGAWPGVVVSCAFAVSADLAIGVASSLDADPMTGLSGALMLLVPGLYLTVFHGPRAVVLHAVFSATVVVVVLLPLVFDPPTDVPRAVAKGVMSASVLVVIPILSHMGWWLLREEAAESLVDPLTGLLNRRGLRGALLRRVVETPAGPGDALLAAVYDLDAFKAVNDRHGHDVGDRVLADVSRRVQAATPHLIHARLGGEEFAAVGFVDRREVESVAHRMKAAVAGAARPRVTASVGVVVVDSADVVASRLEDLMDGWMRRADVEMYAAKSRGGDTVSFAEE</sequence>
<feature type="transmembrane region" description="Helical" evidence="1">
    <location>
        <begin position="128"/>
        <end position="146"/>
    </location>
</feature>
<dbReference type="NCBIfam" id="TIGR00254">
    <property type="entry name" value="GGDEF"/>
    <property type="match status" value="1"/>
</dbReference>
<dbReference type="CDD" id="cd01949">
    <property type="entry name" value="GGDEF"/>
    <property type="match status" value="1"/>
</dbReference>
<organism evidence="3 4">
    <name type="scientific">Williamsia serinedens</name>
    <dbReference type="NCBI Taxonomy" id="391736"/>
    <lineage>
        <taxon>Bacteria</taxon>
        <taxon>Bacillati</taxon>
        <taxon>Actinomycetota</taxon>
        <taxon>Actinomycetes</taxon>
        <taxon>Mycobacteriales</taxon>
        <taxon>Nocardiaceae</taxon>
        <taxon>Williamsia</taxon>
    </lineage>
</organism>
<evidence type="ECO:0000313" key="3">
    <source>
        <dbReference type="EMBL" id="MCP2160539.1"/>
    </source>
</evidence>
<feature type="transmembrane region" description="Helical" evidence="1">
    <location>
        <begin position="98"/>
        <end position="116"/>
    </location>
</feature>
<feature type="transmembrane region" description="Helical" evidence="1">
    <location>
        <begin position="152"/>
        <end position="173"/>
    </location>
</feature>